<dbReference type="RefSeq" id="WP_098509558.1">
    <property type="nucleotide sequence ID" value="NZ_JBIAKZ010000019.1"/>
</dbReference>
<dbReference type="EMBL" id="PDJK01000001">
    <property type="protein sequence ID" value="PFG56870.1"/>
    <property type="molecule type" value="Genomic_DNA"/>
</dbReference>
<feature type="domain" description="PucR-like N-terminal" evidence="2">
    <location>
        <begin position="11"/>
        <end position="175"/>
    </location>
</feature>
<sequence>MGPDQVTRLDELEVVVTRRLPAILDEVRDQLVDQHPDYAEFLTEELAEIITASAGFVRRLIALAAEEPEQDLPGLGSGVEQVVFEEIGRTQYRQGRPVTSLLSAYRVGARVAWRHVSEAALGLEVEAELFASLATTVFALVDQLSESSLRGYLLEQSDGVRVRERLRDELTELLLSDRADMAAVRAAAARAAWRLPRQAAVVLVEDENELGRELVSRLDDTCLRLRRPGLLVTIVPDPGGPGRRAWLAGALRGAGAVVGAEVPVDRLPASLRIAEVTARLRRDHLLSDDPVFADEHLDAVIVHRDDRLLDALRLRVLAPLAKLNDSSRARLSTTLTSWLLHLGDRKAVAEDLHIHPQTVSYRLGRLHELFGPALDDPASRATLLLALAWGAPGETGDPAEPGDPG</sequence>
<evidence type="ECO:0000259" key="1">
    <source>
        <dbReference type="Pfam" id="PF13556"/>
    </source>
</evidence>
<accession>A0A2A9G247</accession>
<dbReference type="InterPro" id="IPR058663">
    <property type="entry name" value="PucR-like_N"/>
</dbReference>
<proteinExistence type="predicted"/>
<evidence type="ECO:0000313" key="3">
    <source>
        <dbReference type="EMBL" id="PFG56870.1"/>
    </source>
</evidence>
<dbReference type="PANTHER" id="PTHR33744">
    <property type="entry name" value="CARBOHYDRATE DIACID REGULATOR"/>
    <property type="match status" value="1"/>
</dbReference>
<protein>
    <submittedName>
        <fullName evidence="3">PucR-like helix-turn-helix protein</fullName>
    </submittedName>
</protein>
<evidence type="ECO:0000259" key="2">
    <source>
        <dbReference type="Pfam" id="PF25906"/>
    </source>
</evidence>
<dbReference type="Gene3D" id="1.10.10.2840">
    <property type="entry name" value="PucR C-terminal helix-turn-helix domain"/>
    <property type="match status" value="1"/>
</dbReference>
<organism evidence="3 4">
    <name type="scientific">Amycolatopsis sulphurea</name>
    <dbReference type="NCBI Taxonomy" id="76022"/>
    <lineage>
        <taxon>Bacteria</taxon>
        <taxon>Bacillati</taxon>
        <taxon>Actinomycetota</taxon>
        <taxon>Actinomycetes</taxon>
        <taxon>Pseudonocardiales</taxon>
        <taxon>Pseudonocardiaceae</taxon>
        <taxon>Amycolatopsis</taxon>
    </lineage>
</organism>
<evidence type="ECO:0000313" key="4">
    <source>
        <dbReference type="Proteomes" id="UP000243542"/>
    </source>
</evidence>
<dbReference type="PANTHER" id="PTHR33744:SF1">
    <property type="entry name" value="DNA-BINDING TRANSCRIPTIONAL ACTIVATOR ADER"/>
    <property type="match status" value="1"/>
</dbReference>
<dbReference type="InterPro" id="IPR051448">
    <property type="entry name" value="CdaR-like_regulators"/>
</dbReference>
<feature type="domain" description="PucR C-terminal helix-turn-helix" evidence="1">
    <location>
        <begin position="332"/>
        <end position="388"/>
    </location>
</feature>
<dbReference type="Pfam" id="PF13556">
    <property type="entry name" value="HTH_30"/>
    <property type="match status" value="1"/>
</dbReference>
<keyword evidence="4" id="KW-1185">Reference proteome</keyword>
<gene>
    <name evidence="3" type="ORF">ATK36_0402</name>
</gene>
<name>A0A2A9G247_9PSEU</name>
<dbReference type="InterPro" id="IPR042070">
    <property type="entry name" value="PucR_C-HTH_sf"/>
</dbReference>
<reference evidence="3 4" key="1">
    <citation type="submission" date="2017-10" db="EMBL/GenBank/DDBJ databases">
        <title>Sequencing the genomes of 1000 actinobacteria strains.</title>
        <authorList>
            <person name="Klenk H.-P."/>
        </authorList>
    </citation>
    <scope>NUCLEOTIDE SEQUENCE [LARGE SCALE GENOMIC DNA]</scope>
    <source>
        <strain evidence="3 4">DSM 46092</strain>
    </source>
</reference>
<dbReference type="Proteomes" id="UP000243542">
    <property type="component" value="Unassembled WGS sequence"/>
</dbReference>
<dbReference type="InterPro" id="IPR025736">
    <property type="entry name" value="PucR_C-HTH_dom"/>
</dbReference>
<dbReference type="Pfam" id="PF25906">
    <property type="entry name" value="PucR-like_N"/>
    <property type="match status" value="1"/>
</dbReference>
<dbReference type="AlphaFoldDB" id="A0A2A9G247"/>
<comment type="caution">
    <text evidence="3">The sequence shown here is derived from an EMBL/GenBank/DDBJ whole genome shotgun (WGS) entry which is preliminary data.</text>
</comment>